<feature type="binding site" evidence="5">
    <location>
        <position position="62"/>
    </location>
    <ligand>
        <name>spermidine</name>
        <dbReference type="ChEBI" id="CHEBI:57834"/>
    </ligand>
</feature>
<evidence type="ECO:0000256" key="7">
    <source>
        <dbReference type="RuleBase" id="RU003836"/>
    </source>
</evidence>
<dbReference type="Pfam" id="PF17284">
    <property type="entry name" value="Spermine_synt_N"/>
    <property type="match status" value="1"/>
</dbReference>
<evidence type="ECO:0000313" key="11">
    <source>
        <dbReference type="Proteomes" id="UP000093080"/>
    </source>
</evidence>
<dbReference type="PATRIC" id="fig|1156395.6.peg.1386"/>
<dbReference type="Gene3D" id="3.40.50.150">
    <property type="entry name" value="Vaccinia Virus protein VP39"/>
    <property type="match status" value="1"/>
</dbReference>
<comment type="function">
    <text evidence="5">Catalyzes the irreversible transfer of a propylamine group from the amino donor S-adenosylmethioninamine (decarboxy-AdoMet) to putrescine (1,4-diaminobutane) to yield spermidine.</text>
</comment>
<dbReference type="NCBIfam" id="NF037959">
    <property type="entry name" value="MFS_SpdSyn"/>
    <property type="match status" value="1"/>
</dbReference>
<evidence type="ECO:0000256" key="6">
    <source>
        <dbReference type="PROSITE-ProRule" id="PRU00354"/>
    </source>
</evidence>
<dbReference type="Gene3D" id="2.30.140.10">
    <property type="entry name" value="Spermidine synthase, tetramerisation domain"/>
    <property type="match status" value="1"/>
</dbReference>
<evidence type="ECO:0000259" key="9">
    <source>
        <dbReference type="PROSITE" id="PS51006"/>
    </source>
</evidence>
<comment type="pathway">
    <text evidence="5">Amine and polyamine biosynthesis; spermidine biosynthesis; spermidine from putrescine: step 1/1.</text>
</comment>
<evidence type="ECO:0000256" key="1">
    <source>
        <dbReference type="ARBA" id="ARBA00007867"/>
    </source>
</evidence>
<comment type="similarity">
    <text evidence="1 5 7">Belongs to the spermidine/spermine synthase family.</text>
</comment>
<dbReference type="PANTHER" id="PTHR11558:SF11">
    <property type="entry name" value="SPERMIDINE SYNTHASE"/>
    <property type="match status" value="1"/>
</dbReference>
<dbReference type="PANTHER" id="PTHR11558">
    <property type="entry name" value="SPERMIDINE/SPERMINE SYNTHASE"/>
    <property type="match status" value="1"/>
</dbReference>
<reference evidence="10 11" key="1">
    <citation type="submission" date="2016-06" db="EMBL/GenBank/DDBJ databases">
        <title>Respiratory ammonification of nitrate coupled to the oxidation of elemental sulfur in deep-sea autotrophic thermophilic bacteria.</title>
        <authorList>
            <person name="Slobodkina G.B."/>
            <person name="Mardanov A.V."/>
            <person name="Ravin N.V."/>
            <person name="Frolova A.A."/>
            <person name="Viryasiv M.B."/>
            <person name="Chernyh N.A."/>
            <person name="Bonch-Osmolovskaya E.A."/>
            <person name="Slobodkin A.I."/>
        </authorList>
    </citation>
    <scope>NUCLEOTIDE SEQUENCE [LARGE SCALE GENOMIC DNA]</scope>
    <source>
        <strain evidence="10 11">S69</strain>
    </source>
</reference>
<dbReference type="InterPro" id="IPR030374">
    <property type="entry name" value="PABS"/>
</dbReference>
<sequence length="286" mass="32843">MELWYTELHTKGSGICFKVKETLFKKHSKFQEVTVLDTEDYGRMLVIDGLVMLTERDEFIYHEMMAHPALFLHRSPENVLVIGGGDGGTVREVARHKAVKSITLCEIDDVVLDVAKKFFPNLSTQLFSDNRVEIIVDDASKHIKDKKENYDVILVDSSDPVGPAENLFKRDFFESLKKSLKPDGIVVLQSESPFYHLDIIKNVRENLLGAGFDNVLFYWAHIPTYPGGVWCWAIASCTYHPIKDFSLEGKDFNMELKYYSPEIHKASFILPEYFKRALSEVLSFEF</sequence>
<dbReference type="EMBL" id="MAGO01000006">
    <property type="protein sequence ID" value="OCC15250.1"/>
    <property type="molecule type" value="Genomic_DNA"/>
</dbReference>
<dbReference type="InterPro" id="IPR030373">
    <property type="entry name" value="PABS_CS"/>
</dbReference>
<evidence type="ECO:0000256" key="5">
    <source>
        <dbReference type="HAMAP-Rule" id="MF_00198"/>
    </source>
</evidence>
<dbReference type="GO" id="GO:0008295">
    <property type="term" value="P:spermidine biosynthetic process"/>
    <property type="evidence" value="ECO:0007669"/>
    <property type="project" value="UniProtKB-UniRule"/>
</dbReference>
<dbReference type="PROSITE" id="PS01330">
    <property type="entry name" value="PABS_1"/>
    <property type="match status" value="1"/>
</dbReference>
<comment type="caution">
    <text evidence="10">The sequence shown here is derived from an EMBL/GenBank/DDBJ whole genome shotgun (WGS) entry which is preliminary data.</text>
</comment>
<dbReference type="InterPro" id="IPR037163">
    <property type="entry name" value="Spermidine_synt_N_sf"/>
</dbReference>
<feature type="binding site" evidence="5">
    <location>
        <position position="31"/>
    </location>
    <ligand>
        <name>S-methyl-5'-thioadenosine</name>
        <dbReference type="ChEBI" id="CHEBI:17509"/>
    </ligand>
</feature>
<keyword evidence="4 5" id="KW-0620">Polyamine biosynthesis</keyword>
<feature type="binding site" evidence="5">
    <location>
        <position position="106"/>
    </location>
    <ligand>
        <name>S-methyl-5'-thioadenosine</name>
        <dbReference type="ChEBI" id="CHEBI:17509"/>
    </ligand>
</feature>
<dbReference type="STRING" id="1156395.DBT_1373"/>
<dbReference type="InterPro" id="IPR001045">
    <property type="entry name" value="Spermi_synthase"/>
</dbReference>
<name>A0A1B9F5R4_9BACT</name>
<feature type="binding site" evidence="5">
    <location>
        <begin position="138"/>
        <end position="139"/>
    </location>
    <ligand>
        <name>S-methyl-5'-thioadenosine</name>
        <dbReference type="ChEBI" id="CHEBI:17509"/>
    </ligand>
</feature>
<dbReference type="Pfam" id="PF01564">
    <property type="entry name" value="Spermine_synth"/>
    <property type="match status" value="1"/>
</dbReference>
<feature type="binding site" evidence="5">
    <location>
        <position position="163"/>
    </location>
    <ligand>
        <name>S-methyl-5'-thioadenosine</name>
        <dbReference type="ChEBI" id="CHEBI:17509"/>
    </ligand>
</feature>
<keyword evidence="2 5" id="KW-0808">Transferase</keyword>
<evidence type="ECO:0000313" key="10">
    <source>
        <dbReference type="EMBL" id="OCC15250.1"/>
    </source>
</evidence>
<evidence type="ECO:0000256" key="2">
    <source>
        <dbReference type="ARBA" id="ARBA00022679"/>
    </source>
</evidence>
<dbReference type="InterPro" id="IPR029063">
    <property type="entry name" value="SAM-dependent_MTases_sf"/>
</dbReference>
<dbReference type="GO" id="GO:0005829">
    <property type="term" value="C:cytosol"/>
    <property type="evidence" value="ECO:0007669"/>
    <property type="project" value="TreeGrafter"/>
</dbReference>
<dbReference type="AlphaFoldDB" id="A0A1B9F5R4"/>
<keyword evidence="11" id="KW-1185">Reference proteome</keyword>
<gene>
    <name evidence="5" type="primary">speE</name>
    <name evidence="10" type="ORF">DBT_1373</name>
</gene>
<dbReference type="NCBIfam" id="TIGR00417">
    <property type="entry name" value="speE"/>
    <property type="match status" value="1"/>
</dbReference>
<dbReference type="Proteomes" id="UP000093080">
    <property type="component" value="Unassembled WGS sequence"/>
</dbReference>
<evidence type="ECO:0000256" key="4">
    <source>
        <dbReference type="ARBA" id="ARBA00023115"/>
    </source>
</evidence>
<dbReference type="SUPFAM" id="SSF53335">
    <property type="entry name" value="S-adenosyl-L-methionine-dependent methyltransferases"/>
    <property type="match status" value="1"/>
</dbReference>
<protein>
    <recommendedName>
        <fullName evidence="5">Polyamine aminopropyltransferase</fullName>
    </recommendedName>
    <alternativeName>
        <fullName evidence="5">Putrescine aminopropyltransferase</fullName>
        <shortName evidence="5">PAPT</shortName>
    </alternativeName>
    <alternativeName>
        <fullName evidence="5">Spermidine synthase</fullName>
        <shortName evidence="5">SPDS</shortName>
        <shortName evidence="5">SPDSY</shortName>
        <ecNumber evidence="5">2.5.1.16</ecNumber>
    </alternativeName>
</protein>
<proteinExistence type="inferred from homology"/>
<accession>A0A1B9F5R4</accession>
<feature type="binding site" evidence="5">
    <location>
        <position position="86"/>
    </location>
    <ligand>
        <name>spermidine</name>
        <dbReference type="ChEBI" id="CHEBI:57834"/>
    </ligand>
</feature>
<dbReference type="RefSeq" id="WP_067618030.1">
    <property type="nucleotide sequence ID" value="NZ_MAGO01000006.1"/>
</dbReference>
<dbReference type="HAMAP" id="MF_00198">
    <property type="entry name" value="Spermidine_synth"/>
    <property type="match status" value="1"/>
</dbReference>
<comment type="catalytic activity">
    <reaction evidence="5 8">
        <text>S-adenosyl 3-(methylsulfanyl)propylamine + putrescine = S-methyl-5'-thioadenosine + spermidine + H(+)</text>
        <dbReference type="Rhea" id="RHEA:12721"/>
        <dbReference type="ChEBI" id="CHEBI:15378"/>
        <dbReference type="ChEBI" id="CHEBI:17509"/>
        <dbReference type="ChEBI" id="CHEBI:57443"/>
        <dbReference type="ChEBI" id="CHEBI:57834"/>
        <dbReference type="ChEBI" id="CHEBI:326268"/>
        <dbReference type="EC" id="2.5.1.16"/>
    </reaction>
</comment>
<feature type="binding site" evidence="5">
    <location>
        <begin position="156"/>
        <end position="159"/>
    </location>
    <ligand>
        <name>spermidine</name>
        <dbReference type="ChEBI" id="CHEBI:57834"/>
    </ligand>
</feature>
<keyword evidence="3 5" id="KW-0745">Spermidine biosynthesis</keyword>
<dbReference type="UniPathway" id="UPA00248">
    <property type="reaction ID" value="UER00314"/>
</dbReference>
<comment type="subunit">
    <text evidence="5">Homodimer or homotetramer.</text>
</comment>
<organism evidence="10 11">
    <name type="scientific">Dissulfuribacter thermophilus</name>
    <dbReference type="NCBI Taxonomy" id="1156395"/>
    <lineage>
        <taxon>Bacteria</taxon>
        <taxon>Pseudomonadati</taxon>
        <taxon>Thermodesulfobacteriota</taxon>
        <taxon>Dissulfuribacteria</taxon>
        <taxon>Dissulfuribacterales</taxon>
        <taxon>Dissulfuribacteraceae</taxon>
        <taxon>Dissulfuribacter</taxon>
    </lineage>
</organism>
<dbReference type="PROSITE" id="PS51006">
    <property type="entry name" value="PABS_2"/>
    <property type="match status" value="1"/>
</dbReference>
<dbReference type="OrthoDB" id="9793120at2"/>
<evidence type="ECO:0000256" key="3">
    <source>
        <dbReference type="ARBA" id="ARBA00023066"/>
    </source>
</evidence>
<dbReference type="GO" id="GO:0004766">
    <property type="term" value="F:spermidine synthase activity"/>
    <property type="evidence" value="ECO:0007669"/>
    <property type="project" value="UniProtKB-UniRule"/>
</dbReference>
<evidence type="ECO:0000256" key="8">
    <source>
        <dbReference type="RuleBase" id="RU003837"/>
    </source>
</evidence>
<dbReference type="NCBIfam" id="NF002010">
    <property type="entry name" value="PRK00811.1"/>
    <property type="match status" value="1"/>
</dbReference>
<feature type="active site" description="Proton acceptor" evidence="5 6">
    <location>
        <position position="156"/>
    </location>
</feature>
<dbReference type="CDD" id="cd02440">
    <property type="entry name" value="AdoMet_MTases"/>
    <property type="match status" value="1"/>
</dbReference>
<dbReference type="EC" id="2.5.1.16" evidence="5"/>
<feature type="domain" description="PABS" evidence="9">
    <location>
        <begin position="2"/>
        <end position="237"/>
    </location>
</feature>
<dbReference type="InterPro" id="IPR035246">
    <property type="entry name" value="Spermidine_synt_N"/>
</dbReference>